<feature type="region of interest" description="Disordered" evidence="1">
    <location>
        <begin position="1"/>
        <end position="55"/>
    </location>
</feature>
<accession>M5CFD8</accession>
<name>M5CFD8_THACB</name>
<dbReference type="EMBL" id="CAOJ01018825">
    <property type="protein sequence ID" value="CCO38181.1"/>
    <property type="molecule type" value="Genomic_DNA"/>
</dbReference>
<reference evidence="2 3" key="1">
    <citation type="journal article" date="2013" name="J. Biotechnol.">
        <title>Establishment and interpretation of the genome sequence of the phytopathogenic fungus Rhizoctonia solani AG1-IB isolate 7/3/14.</title>
        <authorList>
            <person name="Wibberg D.W."/>
            <person name="Jelonek L.J."/>
            <person name="Rupp O.R."/>
            <person name="Hennig M.H."/>
            <person name="Eikmeyer F.E."/>
            <person name="Goesmann A.G."/>
            <person name="Hartmann A.H."/>
            <person name="Borriss R.B."/>
            <person name="Grosch R.G."/>
            <person name="Puehler A.P."/>
            <person name="Schlueter A.S."/>
        </authorList>
    </citation>
    <scope>NUCLEOTIDE SEQUENCE [LARGE SCALE GENOMIC DNA]</scope>
    <source>
        <strain evidence="3">AG1-IB / isolate 7/3/14</strain>
    </source>
</reference>
<dbReference type="Proteomes" id="UP000012065">
    <property type="component" value="Unassembled WGS sequence"/>
</dbReference>
<protein>
    <submittedName>
        <fullName evidence="2">Uncharacterized protein</fullName>
    </submittedName>
</protein>
<comment type="caution">
    <text evidence="2">The sequence shown here is derived from an EMBL/GenBank/DDBJ whole genome shotgun (WGS) entry which is preliminary data.</text>
</comment>
<dbReference type="HOGENOM" id="CLU_2689533_0_0_1"/>
<feature type="compositionally biased region" description="Basic residues" evidence="1">
    <location>
        <begin position="1"/>
        <end position="10"/>
    </location>
</feature>
<proteinExistence type="predicted"/>
<evidence type="ECO:0000256" key="1">
    <source>
        <dbReference type="SAM" id="MobiDB-lite"/>
    </source>
</evidence>
<evidence type="ECO:0000313" key="2">
    <source>
        <dbReference type="EMBL" id="CCO38181.1"/>
    </source>
</evidence>
<organism evidence="2 3">
    <name type="scientific">Thanatephorus cucumeris (strain AG1-IB / isolate 7/3/14)</name>
    <name type="common">Lettuce bottom rot fungus</name>
    <name type="synonym">Rhizoctonia solani</name>
    <dbReference type="NCBI Taxonomy" id="1108050"/>
    <lineage>
        <taxon>Eukaryota</taxon>
        <taxon>Fungi</taxon>
        <taxon>Dikarya</taxon>
        <taxon>Basidiomycota</taxon>
        <taxon>Agaricomycotina</taxon>
        <taxon>Agaricomycetes</taxon>
        <taxon>Cantharellales</taxon>
        <taxon>Ceratobasidiaceae</taxon>
        <taxon>Rhizoctonia</taxon>
        <taxon>Rhizoctonia solani AG-1</taxon>
    </lineage>
</organism>
<dbReference type="AlphaFoldDB" id="M5CFD8"/>
<feature type="compositionally biased region" description="Basic and acidic residues" evidence="1">
    <location>
        <begin position="16"/>
        <end position="26"/>
    </location>
</feature>
<sequence>MFVTPSKRKAGQGDEPEGKRVKEESNTKNTSYAKKSYYQESSADEETQDLGWRRRDGHHWLKLRASGRGSQDSW</sequence>
<gene>
    <name evidence="2" type="ORF">BN14_12346</name>
</gene>
<feature type="compositionally biased region" description="Polar residues" evidence="1">
    <location>
        <begin position="27"/>
        <end position="41"/>
    </location>
</feature>
<evidence type="ECO:0000313" key="3">
    <source>
        <dbReference type="Proteomes" id="UP000012065"/>
    </source>
</evidence>